<evidence type="ECO:0000256" key="1">
    <source>
        <dbReference type="ARBA" id="ARBA00004477"/>
    </source>
</evidence>
<dbReference type="PANTHER" id="PTHR12989">
    <property type="entry name" value="ALPHA-1,2-GLUCOSYLTRANSFERASE ALG10"/>
    <property type="match status" value="1"/>
</dbReference>
<evidence type="ECO:0000256" key="5">
    <source>
        <dbReference type="ARBA" id="ARBA00018512"/>
    </source>
</evidence>
<feature type="non-terminal residue" evidence="16">
    <location>
        <position position="303"/>
    </location>
</feature>
<comment type="catalytic activity">
    <reaction evidence="13">
        <text>an alpha-D-Glc-(1-&gt;3)-alpha-D-Glc-(1-&gt;3)-alpha-D-Man-(1-&gt;2)-alpha-D-Man-(1-&gt;2)-alpha-D-Man-(1-&gt;3)-[alpha-D-Man-(1-&gt;2)-alpha-D-Man-(1-&gt;3)-[alpha-D-Man-(1-&gt;2)-alpha-D-Man-(1-&gt;6)]-alpha-D-Man-(1-&gt;6)]-beta-D-Man-(1-&gt;4)-beta-D-GlcNAc-(1-&gt;4)-alpha-D-GlcNAc-diphospho-di-trans,poly-cis-dolichol + a di-trans,poly-cis-dolichyl beta-D-glucosyl phosphate = a alpha-D-Glc-(1-&gt;2)-alpha-D-Glc-(1-&gt;3)-alpha-D-Glc-(1-&gt;3)-alpha-D-Man-(1-&gt;2)-alpha-D-Man-(1-&gt;2)-alpha-D-Man-(1-&gt;3)-[alpha-D-Man-(1-&gt;2)-alpha-D-Man-(1-&gt;3)-[alpha-D-Man-(1-&gt;2)-alpha-D-Man-(1-&gt;6)]-alpha-D-Man-(1-&gt;6)]-beta-D-Man-(1-&gt;4)-beta-D-GlcNAc-(1-&gt;4)-alpha-D-GlcNAc-diphospho-di-trans,poly-cis-dolichol + a di-trans,poly-cis-dolichyl phosphate + H(+)</text>
        <dbReference type="Rhea" id="RHEA:29543"/>
        <dbReference type="Rhea" id="RHEA-COMP:19498"/>
        <dbReference type="Rhea" id="RHEA-COMP:19502"/>
        <dbReference type="Rhea" id="RHEA-COMP:19512"/>
        <dbReference type="Rhea" id="RHEA-COMP:19522"/>
        <dbReference type="ChEBI" id="CHEBI:15378"/>
        <dbReference type="ChEBI" id="CHEBI:57525"/>
        <dbReference type="ChEBI" id="CHEBI:57683"/>
        <dbReference type="ChEBI" id="CHEBI:132522"/>
        <dbReference type="ChEBI" id="CHEBI:132523"/>
        <dbReference type="EC" id="2.4.1.256"/>
    </reaction>
    <physiologicalReaction direction="left-to-right" evidence="13">
        <dbReference type="Rhea" id="RHEA:29544"/>
    </physiologicalReaction>
</comment>
<evidence type="ECO:0000256" key="8">
    <source>
        <dbReference type="ARBA" id="ARBA00022692"/>
    </source>
</evidence>
<evidence type="ECO:0000313" key="17">
    <source>
        <dbReference type="Proteomes" id="UP000015453"/>
    </source>
</evidence>
<name>S8C7E8_9LAMI</name>
<evidence type="ECO:0000256" key="9">
    <source>
        <dbReference type="ARBA" id="ARBA00022824"/>
    </source>
</evidence>
<proteinExistence type="inferred from homology"/>
<protein>
    <recommendedName>
        <fullName evidence="5">Dol-P-Glc:Glc(2)Man(9)GlcNAc(2)-PP-Dol alpha-1,2-glucosyltransferase</fullName>
        <ecNumber evidence="4">2.4.1.256</ecNumber>
    </recommendedName>
</protein>
<dbReference type="EC" id="2.4.1.256" evidence="4"/>
<comment type="caution">
    <text evidence="16">The sequence shown here is derived from an EMBL/GenBank/DDBJ whole genome shotgun (WGS) entry which is preliminary data.</text>
</comment>
<comment type="function">
    <text evidence="12">Dol-P-Glc:Glc(2)Man(9)GlcNAc(2)-PP-Dol alpha-1,2-glucosyltransferase that operates in the biosynthetic pathway of dolichol-linked oligosaccharides, the glycan precursors employed in protein asparagine (N)-glycosylation. The assembly of dolichol-linked oligosaccharides begins on the cytosolic side of the endoplasmic reticulum membrane and finishes in its lumen. The sequential addition of sugars to dolichol pyrophosphate produces dolichol-linked oligosaccharides containing fourteen sugars, including two GlcNAcs, nine mannoses and three glucoses. Once assembled, the oligosaccharide is transferred from the lipid to nascent proteins by oligosaccharyltransferases. In the lumen of the endoplasmic reticulum, adds the third and last glucose residue from dolichyl phosphate glucose (Dol-P-Glc) onto the lipid-linked oligosaccharide intermediate Glc(2)Man(9)GlcNAc(2)-PP-Dol to produce Glc(3)Man(9)GlcNAc(2)-PP-Dol.</text>
</comment>
<feature type="region of interest" description="Disordered" evidence="14">
    <location>
        <begin position="206"/>
        <end position="233"/>
    </location>
</feature>
<feature type="transmembrane region" description="Helical" evidence="15">
    <location>
        <begin position="92"/>
        <end position="113"/>
    </location>
</feature>
<feature type="transmembrane region" description="Helical" evidence="15">
    <location>
        <begin position="169"/>
        <end position="193"/>
    </location>
</feature>
<feature type="transmembrane region" description="Helical" evidence="15">
    <location>
        <begin position="276"/>
        <end position="296"/>
    </location>
</feature>
<evidence type="ECO:0000256" key="10">
    <source>
        <dbReference type="ARBA" id="ARBA00022989"/>
    </source>
</evidence>
<comment type="pathway">
    <text evidence="2">Protein modification; protein glycosylation.</text>
</comment>
<evidence type="ECO:0000256" key="3">
    <source>
        <dbReference type="ARBA" id="ARBA00010600"/>
    </source>
</evidence>
<dbReference type="GO" id="GO:0005789">
    <property type="term" value="C:endoplasmic reticulum membrane"/>
    <property type="evidence" value="ECO:0007669"/>
    <property type="project" value="UniProtKB-SubCell"/>
</dbReference>
<gene>
    <name evidence="16" type="ORF">M569_12083</name>
</gene>
<sequence>MGRAIVGVAVALCTFPISIFVNRIVTEPYMDEIFHVPQAQQYCRGNFRSWDPMITTPPGLYFLSLAYLASIFPGLSFVLSFSELCSTSALRFTNSVMAVICGILIFEIMSVLSPSLGDEKRTFRALVLSLYPLHWFFTFLYYTDVASLTAVLAMYLLALKHKYFFSSLIGAFSVLIRQTNIIWMLFVACAGVIDFTESHSKHRSESVEFSSSKEDPNSSTSHGGASKLRRRRTREVPNRHGNICTPNVLVPTAPSAGLVDEVQHTIIILWNHFWDLLVAFSPFFVVFTGFIAFVWWNGSIVLG</sequence>
<dbReference type="GO" id="GO:0006488">
    <property type="term" value="P:dolichol-linked oligosaccharide biosynthetic process"/>
    <property type="evidence" value="ECO:0007669"/>
    <property type="project" value="InterPro"/>
</dbReference>
<evidence type="ECO:0000256" key="2">
    <source>
        <dbReference type="ARBA" id="ARBA00004922"/>
    </source>
</evidence>
<evidence type="ECO:0000256" key="7">
    <source>
        <dbReference type="ARBA" id="ARBA00022679"/>
    </source>
</evidence>
<evidence type="ECO:0000256" key="15">
    <source>
        <dbReference type="SAM" id="Phobius"/>
    </source>
</evidence>
<keyword evidence="7" id="KW-0808">Transferase</keyword>
<evidence type="ECO:0000313" key="16">
    <source>
        <dbReference type="EMBL" id="EPS62705.1"/>
    </source>
</evidence>
<keyword evidence="17" id="KW-1185">Reference proteome</keyword>
<evidence type="ECO:0000256" key="4">
    <source>
        <dbReference type="ARBA" id="ARBA00011967"/>
    </source>
</evidence>
<keyword evidence="9" id="KW-0256">Endoplasmic reticulum</keyword>
<accession>S8C7E8</accession>
<keyword evidence="11 15" id="KW-0472">Membrane</keyword>
<evidence type="ECO:0000256" key="11">
    <source>
        <dbReference type="ARBA" id="ARBA00023136"/>
    </source>
</evidence>
<keyword evidence="10 15" id="KW-1133">Transmembrane helix</keyword>
<feature type="compositionally biased region" description="Basic and acidic residues" evidence="14">
    <location>
        <begin position="206"/>
        <end position="216"/>
    </location>
</feature>
<evidence type="ECO:0000256" key="12">
    <source>
        <dbReference type="ARBA" id="ARBA00044727"/>
    </source>
</evidence>
<keyword evidence="8 15" id="KW-0812">Transmembrane</keyword>
<dbReference type="Pfam" id="PF04922">
    <property type="entry name" value="DIE2_ALG10"/>
    <property type="match status" value="1"/>
</dbReference>
<comment type="subcellular location">
    <subcellularLocation>
        <location evidence="1">Endoplasmic reticulum membrane</location>
        <topology evidence="1">Multi-pass membrane protein</topology>
    </subcellularLocation>
</comment>
<reference evidence="16 17" key="1">
    <citation type="journal article" date="2013" name="BMC Genomics">
        <title>The miniature genome of a carnivorous plant Genlisea aurea contains a low number of genes and short non-coding sequences.</title>
        <authorList>
            <person name="Leushkin E.V."/>
            <person name="Sutormin R.A."/>
            <person name="Nabieva E.R."/>
            <person name="Penin A.A."/>
            <person name="Kondrashov A.S."/>
            <person name="Logacheva M.D."/>
        </authorList>
    </citation>
    <scope>NUCLEOTIDE SEQUENCE [LARGE SCALE GENOMIC DNA]</scope>
</reference>
<dbReference type="PANTHER" id="PTHR12989:SF10">
    <property type="entry name" value="DOL-P-GLC:GLC(2)MAN(9)GLCNAC(2)-PP-DOL ALPHA-1,2-GLUCOSYLTRANSFERASE-RELATED"/>
    <property type="match status" value="1"/>
</dbReference>
<dbReference type="InterPro" id="IPR016900">
    <property type="entry name" value="Alg10"/>
</dbReference>
<comment type="similarity">
    <text evidence="3">Belongs to the ALG10 glucosyltransferase family.</text>
</comment>
<organism evidence="16 17">
    <name type="scientific">Genlisea aurea</name>
    <dbReference type="NCBI Taxonomy" id="192259"/>
    <lineage>
        <taxon>Eukaryota</taxon>
        <taxon>Viridiplantae</taxon>
        <taxon>Streptophyta</taxon>
        <taxon>Embryophyta</taxon>
        <taxon>Tracheophyta</taxon>
        <taxon>Spermatophyta</taxon>
        <taxon>Magnoliopsida</taxon>
        <taxon>eudicotyledons</taxon>
        <taxon>Gunneridae</taxon>
        <taxon>Pentapetalae</taxon>
        <taxon>asterids</taxon>
        <taxon>lamiids</taxon>
        <taxon>Lamiales</taxon>
        <taxon>Lentibulariaceae</taxon>
        <taxon>Genlisea</taxon>
    </lineage>
</organism>
<dbReference type="AlphaFoldDB" id="S8C7E8"/>
<dbReference type="GO" id="GO:0106073">
    <property type="term" value="F:dolichyl pyrophosphate Glc2Man9GlcNAc2 alpha-1,2-glucosyltransferase activity"/>
    <property type="evidence" value="ECO:0007669"/>
    <property type="project" value="UniProtKB-EC"/>
</dbReference>
<feature type="transmembrane region" description="Helical" evidence="15">
    <location>
        <begin position="133"/>
        <end position="157"/>
    </location>
</feature>
<dbReference type="EMBL" id="AUSU01005966">
    <property type="protein sequence ID" value="EPS62705.1"/>
    <property type="molecule type" value="Genomic_DNA"/>
</dbReference>
<dbReference type="Proteomes" id="UP000015453">
    <property type="component" value="Unassembled WGS sequence"/>
</dbReference>
<evidence type="ECO:0000256" key="6">
    <source>
        <dbReference type="ARBA" id="ARBA00022676"/>
    </source>
</evidence>
<keyword evidence="6" id="KW-0328">Glycosyltransferase</keyword>
<dbReference type="OrthoDB" id="4769at2759"/>
<feature type="transmembrane region" description="Helical" evidence="15">
    <location>
        <begin position="60"/>
        <end position="80"/>
    </location>
</feature>
<evidence type="ECO:0000256" key="13">
    <source>
        <dbReference type="ARBA" id="ARBA00048064"/>
    </source>
</evidence>
<evidence type="ECO:0000256" key="14">
    <source>
        <dbReference type="SAM" id="MobiDB-lite"/>
    </source>
</evidence>